<name>A0A9P4NRG0_9PEZI</name>
<evidence type="ECO:0000313" key="7">
    <source>
        <dbReference type="EMBL" id="KAF2429926.1"/>
    </source>
</evidence>
<evidence type="ECO:0000259" key="6">
    <source>
        <dbReference type="PROSITE" id="PS00028"/>
    </source>
</evidence>
<dbReference type="Gene3D" id="1.10.10.2030">
    <property type="entry name" value="DNA/RNA-binding protein Kin17, conserved domain"/>
    <property type="match status" value="1"/>
</dbReference>
<evidence type="ECO:0000313" key="8">
    <source>
        <dbReference type="Proteomes" id="UP000800235"/>
    </source>
</evidence>
<dbReference type="AlphaFoldDB" id="A0A9P4NRG0"/>
<dbReference type="PROSITE" id="PS00028">
    <property type="entry name" value="ZINC_FINGER_C2H2_1"/>
    <property type="match status" value="1"/>
</dbReference>
<dbReference type="Pfam" id="PF25095">
    <property type="entry name" value="C2H2-zf_KIN17"/>
    <property type="match status" value="1"/>
</dbReference>
<comment type="caution">
    <text evidence="7">The sequence shown here is derived from an EMBL/GenBank/DDBJ whole genome shotgun (WGS) entry which is preliminary data.</text>
</comment>
<dbReference type="PANTHER" id="PTHR12805:SF0">
    <property type="entry name" value="DNA_RNA-BINDING PROTEIN KIN17"/>
    <property type="match status" value="1"/>
</dbReference>
<feature type="region of interest" description="Disordered" evidence="5">
    <location>
        <begin position="211"/>
        <end position="266"/>
    </location>
</feature>
<dbReference type="InterPro" id="IPR036236">
    <property type="entry name" value="Znf_C2H2_sf"/>
</dbReference>
<dbReference type="InterPro" id="IPR056767">
    <property type="entry name" value="C2H2-Znf_KIN17"/>
</dbReference>
<feature type="domain" description="C2H2-type" evidence="6">
    <location>
        <begin position="28"/>
        <end position="50"/>
    </location>
</feature>
<dbReference type="SUPFAM" id="SSF57667">
    <property type="entry name" value="beta-beta-alpha zinc fingers"/>
    <property type="match status" value="1"/>
</dbReference>
<dbReference type="OrthoDB" id="10266249at2759"/>
<protein>
    <submittedName>
        <fullName evidence="7">C2H2 finger domain protein</fullName>
    </submittedName>
</protein>
<dbReference type="Pfam" id="PF10357">
    <property type="entry name" value="WH_KIN17"/>
    <property type="match status" value="1"/>
</dbReference>
<dbReference type="SMART" id="SM01253">
    <property type="entry name" value="Kin17_mid"/>
    <property type="match status" value="1"/>
</dbReference>
<sequence>MPKAEVGSTKWLGNKMKSKGLQRLRWYCQACEKQCRDENGFKQHTMSETHVRTMQLIGEDPKKAIKDFSNQFKRDFLQLLKTAHNEKAVQANNFYQTYIAHKEHVHMNSTNWPSLTEFVKHLGREGICRVTETDKGLFIAWVDDGPEALRRRDAIKKKERQDKGDEEREQKLIREQVERAKALARETDGLAEDGPLLADRDQGEKISLNLFGKKDMPPVNGENTSKASPVEPLSDSQPAAVPLFEMGTATKSPHVETPTATTKPTAPVKLAFGAANSKPKNVFASAGKKNPLAGKKGNALEPPKKMSEAERIMKQELERKRQIDERDGGGAKRQRFT</sequence>
<accession>A0A9P4NRG0</accession>
<dbReference type="SUPFAM" id="SSF160897">
    <property type="entry name" value="Taf5 N-terminal domain-like"/>
    <property type="match status" value="1"/>
</dbReference>
<dbReference type="PANTHER" id="PTHR12805">
    <property type="entry name" value="KIN17 KIN, ANTIGENIC DETERMINANT OF RECA PROTEIN HOMOLOG"/>
    <property type="match status" value="1"/>
</dbReference>
<organism evidence="7 8">
    <name type="scientific">Tothia fuscella</name>
    <dbReference type="NCBI Taxonomy" id="1048955"/>
    <lineage>
        <taxon>Eukaryota</taxon>
        <taxon>Fungi</taxon>
        <taxon>Dikarya</taxon>
        <taxon>Ascomycota</taxon>
        <taxon>Pezizomycotina</taxon>
        <taxon>Dothideomycetes</taxon>
        <taxon>Pleosporomycetidae</taxon>
        <taxon>Venturiales</taxon>
        <taxon>Cylindrosympodiaceae</taxon>
        <taxon>Tothia</taxon>
    </lineage>
</organism>
<keyword evidence="8" id="KW-1185">Reference proteome</keyword>
<dbReference type="EMBL" id="MU007043">
    <property type="protein sequence ID" value="KAF2429926.1"/>
    <property type="molecule type" value="Genomic_DNA"/>
</dbReference>
<comment type="similarity">
    <text evidence="1">Belongs to the KIN17 family.</text>
</comment>
<dbReference type="GO" id="GO:0006974">
    <property type="term" value="P:DNA damage response"/>
    <property type="evidence" value="ECO:0007669"/>
    <property type="project" value="TreeGrafter"/>
</dbReference>
<keyword evidence="4" id="KW-0862">Zinc</keyword>
<gene>
    <name evidence="7" type="ORF">EJ08DRAFT_264746</name>
</gene>
<evidence type="ECO:0000256" key="1">
    <source>
        <dbReference type="ARBA" id="ARBA00008517"/>
    </source>
</evidence>
<dbReference type="GO" id="GO:0006260">
    <property type="term" value="P:DNA replication"/>
    <property type="evidence" value="ECO:0007669"/>
    <property type="project" value="TreeGrafter"/>
</dbReference>
<evidence type="ECO:0000256" key="4">
    <source>
        <dbReference type="ARBA" id="ARBA00022833"/>
    </source>
</evidence>
<proteinExistence type="inferred from homology"/>
<evidence type="ECO:0000256" key="2">
    <source>
        <dbReference type="ARBA" id="ARBA00022723"/>
    </source>
</evidence>
<dbReference type="GO" id="GO:0005634">
    <property type="term" value="C:nucleus"/>
    <property type="evidence" value="ECO:0007669"/>
    <property type="project" value="TreeGrafter"/>
</dbReference>
<keyword evidence="2" id="KW-0479">Metal-binding</keyword>
<feature type="compositionally biased region" description="Basic and acidic residues" evidence="5">
    <location>
        <begin position="302"/>
        <end position="330"/>
    </location>
</feature>
<feature type="compositionally biased region" description="Low complexity" evidence="5">
    <location>
        <begin position="257"/>
        <end position="266"/>
    </location>
</feature>
<dbReference type="Proteomes" id="UP000800235">
    <property type="component" value="Unassembled WGS sequence"/>
</dbReference>
<dbReference type="InterPro" id="IPR013087">
    <property type="entry name" value="Znf_C2H2_type"/>
</dbReference>
<dbReference type="InterPro" id="IPR019447">
    <property type="entry name" value="DNA/RNA-bd_Kin17_WH-like_dom"/>
</dbReference>
<evidence type="ECO:0000256" key="5">
    <source>
        <dbReference type="SAM" id="MobiDB-lite"/>
    </source>
</evidence>
<feature type="region of interest" description="Disordered" evidence="5">
    <location>
        <begin position="282"/>
        <end position="337"/>
    </location>
</feature>
<dbReference type="InterPro" id="IPR038254">
    <property type="entry name" value="KIN17_WH-like_sf"/>
</dbReference>
<dbReference type="GO" id="GO:0003690">
    <property type="term" value="F:double-stranded DNA binding"/>
    <property type="evidence" value="ECO:0007669"/>
    <property type="project" value="TreeGrafter"/>
</dbReference>
<keyword evidence="3" id="KW-0863">Zinc-finger</keyword>
<reference evidence="7" key="1">
    <citation type="journal article" date="2020" name="Stud. Mycol.">
        <title>101 Dothideomycetes genomes: a test case for predicting lifestyles and emergence of pathogens.</title>
        <authorList>
            <person name="Haridas S."/>
            <person name="Albert R."/>
            <person name="Binder M."/>
            <person name="Bloem J."/>
            <person name="Labutti K."/>
            <person name="Salamov A."/>
            <person name="Andreopoulos B."/>
            <person name="Baker S."/>
            <person name="Barry K."/>
            <person name="Bills G."/>
            <person name="Bluhm B."/>
            <person name="Cannon C."/>
            <person name="Castanera R."/>
            <person name="Culley D."/>
            <person name="Daum C."/>
            <person name="Ezra D."/>
            <person name="Gonzalez J."/>
            <person name="Henrissat B."/>
            <person name="Kuo A."/>
            <person name="Liang C."/>
            <person name="Lipzen A."/>
            <person name="Lutzoni F."/>
            <person name="Magnuson J."/>
            <person name="Mondo S."/>
            <person name="Nolan M."/>
            <person name="Ohm R."/>
            <person name="Pangilinan J."/>
            <person name="Park H.-J."/>
            <person name="Ramirez L."/>
            <person name="Alfaro M."/>
            <person name="Sun H."/>
            <person name="Tritt A."/>
            <person name="Yoshinaga Y."/>
            <person name="Zwiers L.-H."/>
            <person name="Turgeon B."/>
            <person name="Goodwin S."/>
            <person name="Spatafora J."/>
            <person name="Crous P."/>
            <person name="Grigoriev I."/>
        </authorList>
    </citation>
    <scope>NUCLEOTIDE SEQUENCE</scope>
    <source>
        <strain evidence="7">CBS 130266</strain>
    </source>
</reference>
<dbReference type="GO" id="GO:0008270">
    <property type="term" value="F:zinc ion binding"/>
    <property type="evidence" value="ECO:0007669"/>
    <property type="project" value="UniProtKB-KW"/>
</dbReference>
<evidence type="ECO:0000256" key="3">
    <source>
        <dbReference type="ARBA" id="ARBA00022771"/>
    </source>
</evidence>
<dbReference type="InterPro" id="IPR037264">
    <property type="entry name" value="TFIID_NTD2_sf"/>
</dbReference>
<dbReference type="InterPro" id="IPR037321">
    <property type="entry name" value="KIN17-like"/>
</dbReference>
<dbReference type="FunFam" id="1.10.10.2030:FF:000001">
    <property type="entry name" value="DNA/RNA-binding protein KIN17, putative"/>
    <property type="match status" value="1"/>
</dbReference>